<name>A0ABV7AM68_9RHOB</name>
<dbReference type="Proteomes" id="UP001595443">
    <property type="component" value="Unassembled WGS sequence"/>
</dbReference>
<organism evidence="1 2">
    <name type="scientific">Acidimangrovimonas pyrenivorans</name>
    <dbReference type="NCBI Taxonomy" id="2030798"/>
    <lineage>
        <taxon>Bacteria</taxon>
        <taxon>Pseudomonadati</taxon>
        <taxon>Pseudomonadota</taxon>
        <taxon>Alphaproteobacteria</taxon>
        <taxon>Rhodobacterales</taxon>
        <taxon>Paracoccaceae</taxon>
        <taxon>Acidimangrovimonas</taxon>
    </lineage>
</organism>
<proteinExistence type="predicted"/>
<accession>A0ABV7AM68</accession>
<keyword evidence="2" id="KW-1185">Reference proteome</keyword>
<evidence type="ECO:0000313" key="1">
    <source>
        <dbReference type="EMBL" id="MFC2970489.1"/>
    </source>
</evidence>
<reference evidence="2" key="1">
    <citation type="journal article" date="2019" name="Int. J. Syst. Evol. Microbiol.">
        <title>The Global Catalogue of Microorganisms (GCM) 10K type strain sequencing project: providing services to taxonomists for standard genome sequencing and annotation.</title>
        <authorList>
            <consortium name="The Broad Institute Genomics Platform"/>
            <consortium name="The Broad Institute Genome Sequencing Center for Infectious Disease"/>
            <person name="Wu L."/>
            <person name="Ma J."/>
        </authorList>
    </citation>
    <scope>NUCLEOTIDE SEQUENCE [LARGE SCALE GENOMIC DNA]</scope>
    <source>
        <strain evidence="2">KCTC 62192</strain>
    </source>
</reference>
<gene>
    <name evidence="1" type="ORF">ACFOES_20525</name>
</gene>
<protein>
    <submittedName>
        <fullName evidence="1">Uncharacterized protein</fullName>
    </submittedName>
</protein>
<evidence type="ECO:0000313" key="2">
    <source>
        <dbReference type="Proteomes" id="UP001595443"/>
    </source>
</evidence>
<dbReference type="RefSeq" id="WP_377835502.1">
    <property type="nucleotide sequence ID" value="NZ_JBHRSK010000024.1"/>
</dbReference>
<dbReference type="EMBL" id="JBHRSK010000024">
    <property type="protein sequence ID" value="MFC2970489.1"/>
    <property type="molecule type" value="Genomic_DNA"/>
</dbReference>
<comment type="caution">
    <text evidence="1">The sequence shown here is derived from an EMBL/GenBank/DDBJ whole genome shotgun (WGS) entry which is preliminary data.</text>
</comment>
<sequence length="243" mass="27002">MLDAVFQWPTHGCASLLVARAEFHWGDTRSVNHNRDMLYRSDRAYLAEFARECSVDNGGIAMNIQNFSRSNDNVDDASAVDYCTTTTPFTPEEARMVLNISKDTYQIFVDTGMLERSVLVSDRDVAQFRFHSVFDLIRCSLVIELDNLLLATCSGRSWADFIADELFLASDGNPNWLLLHVGELANTLAIDVLITSAANDVEICGASNIDSRGLSRCPALPQHICRAVVIVLIKVRQILARDG</sequence>